<dbReference type="HOGENOM" id="CLU_157187_0_0_5"/>
<sequence>MYRAALLSLLLFLPAFALADPPEIVGATAKKSGMGWRISVTLKHPDTGWDHYADGWELQDMAGNVLGFRKLAHPHGHNEPFTRSLSSVMIPDGTRKVKIRARCNTGDWSEFHKLKLR</sequence>
<dbReference type="AlphaFoldDB" id="A3TWJ6"/>
<dbReference type="RefSeq" id="WP_009806645.1">
    <property type="nucleotide sequence ID" value="NZ_CH724131.1"/>
</dbReference>
<feature type="signal peptide" evidence="1">
    <location>
        <begin position="1"/>
        <end position="19"/>
    </location>
</feature>
<name>A3TWJ6_PSEBH</name>
<evidence type="ECO:0000313" key="2">
    <source>
        <dbReference type="EMBL" id="EAQ03992.1"/>
    </source>
</evidence>
<dbReference type="OrthoDB" id="573055at2"/>
<gene>
    <name evidence="2" type="ORF">OB2597_12131</name>
</gene>
<keyword evidence="1" id="KW-0732">Signal</keyword>
<dbReference type="Proteomes" id="UP000004318">
    <property type="component" value="Unassembled WGS sequence"/>
</dbReference>
<dbReference type="EMBL" id="AAMO01000003">
    <property type="protein sequence ID" value="EAQ03992.1"/>
    <property type="molecule type" value="Genomic_DNA"/>
</dbReference>
<evidence type="ECO:0000256" key="1">
    <source>
        <dbReference type="SAM" id="SignalP"/>
    </source>
</evidence>
<organism evidence="2 3">
    <name type="scientific">Pseudooceanicola batsensis (strain ATCC BAA-863 / DSM 15984 / KCTC 12145 / HTCC2597)</name>
    <name type="common">Oceanicola batsensis</name>
    <dbReference type="NCBI Taxonomy" id="252305"/>
    <lineage>
        <taxon>Bacteria</taxon>
        <taxon>Pseudomonadati</taxon>
        <taxon>Pseudomonadota</taxon>
        <taxon>Alphaproteobacteria</taxon>
        <taxon>Rhodobacterales</taxon>
        <taxon>Paracoccaceae</taxon>
        <taxon>Pseudooceanicola</taxon>
    </lineage>
</organism>
<comment type="caution">
    <text evidence="2">The sequence shown here is derived from an EMBL/GenBank/DDBJ whole genome shotgun (WGS) entry which is preliminary data.</text>
</comment>
<keyword evidence="3" id="KW-1185">Reference proteome</keyword>
<dbReference type="STRING" id="252305.OB2597_12131"/>
<protein>
    <submittedName>
        <fullName evidence="2">Uncharacterized protein</fullName>
    </submittedName>
</protein>
<accession>A3TWJ6</accession>
<reference evidence="2 3" key="1">
    <citation type="journal article" date="2010" name="J. Bacteriol.">
        <title>Genome sequences of Oceanicola granulosus HTCC2516(T) and Oceanicola batsensis HTCC2597(TDelta).</title>
        <authorList>
            <person name="Thrash J.C."/>
            <person name="Cho J.C."/>
            <person name="Vergin K.L."/>
            <person name="Giovannoni S.J."/>
        </authorList>
    </citation>
    <scope>NUCLEOTIDE SEQUENCE [LARGE SCALE GENOMIC DNA]</scope>
    <source>
        <strain evidence="3">ATCC BAA-863 / DSM 15984 / KCTC 12145 / HTCC2597</strain>
    </source>
</reference>
<feature type="chain" id="PRO_5002659517" evidence="1">
    <location>
        <begin position="20"/>
        <end position="117"/>
    </location>
</feature>
<dbReference type="eggNOG" id="ENOG5032S0I">
    <property type="taxonomic scope" value="Bacteria"/>
</dbReference>
<evidence type="ECO:0000313" key="3">
    <source>
        <dbReference type="Proteomes" id="UP000004318"/>
    </source>
</evidence>
<proteinExistence type="predicted"/>